<reference evidence="3 4" key="1">
    <citation type="submission" date="2023-01" db="EMBL/GenBank/DDBJ databases">
        <authorList>
            <person name="Whitehead M."/>
        </authorList>
    </citation>
    <scope>NUCLEOTIDE SEQUENCE [LARGE SCALE GENOMIC DNA]</scope>
</reference>
<evidence type="ECO:0000313" key="4">
    <source>
        <dbReference type="Proteomes" id="UP001160148"/>
    </source>
</evidence>
<dbReference type="SUPFAM" id="SSF53067">
    <property type="entry name" value="Actin-like ATPase domain"/>
    <property type="match status" value="2"/>
</dbReference>
<protein>
    <recommendedName>
        <fullName evidence="5">Actin</fullName>
    </recommendedName>
</protein>
<dbReference type="SMART" id="SM00268">
    <property type="entry name" value="ACTIN"/>
    <property type="match status" value="1"/>
</dbReference>
<dbReference type="PRINTS" id="PR00190">
    <property type="entry name" value="ACTIN"/>
</dbReference>
<dbReference type="InterPro" id="IPR043129">
    <property type="entry name" value="ATPase_NBD"/>
</dbReference>
<keyword evidence="4" id="KW-1185">Reference proteome</keyword>
<evidence type="ECO:0000256" key="1">
    <source>
        <dbReference type="ARBA" id="ARBA00006752"/>
    </source>
</evidence>
<dbReference type="InterPro" id="IPR004000">
    <property type="entry name" value="Actin"/>
</dbReference>
<sequence length="337" mass="38183">MGSTQRPVYSGQFCHDNKGILETSVPIHNCLITDWDAMEEVWFHMFYEQLSIPPENYAILMSEPVHNPIPLREKLYEIMFEVFNVPKMSLVNKATLALYSIGKTTGMVVDSGYQSTHIVPIYEGFPISHALRSMPVGGWHLTQFLKKMINGRGYSLTTMKDFERIKYMKETFCYSAVDFEKEMANFGKDKEQIYKLPDGMIVNINNEAIRCPEALFDPSLIGHIDGPVVDGIHSQVQASIGDCNRNECKDMYENILVAGGNTLFQGFPERLKTMIQGVSCNANVGISALPEREYSTWIGGSVIASSSYFHRVCIERSDYDEQGSKLVRARNIRNIQE</sequence>
<name>A0AAV0Y1B1_9HEMI</name>
<dbReference type="Gene3D" id="3.30.420.40">
    <property type="match status" value="2"/>
</dbReference>
<organism evidence="3 4">
    <name type="scientific">Macrosiphum euphorbiae</name>
    <name type="common">potato aphid</name>
    <dbReference type="NCBI Taxonomy" id="13131"/>
    <lineage>
        <taxon>Eukaryota</taxon>
        <taxon>Metazoa</taxon>
        <taxon>Ecdysozoa</taxon>
        <taxon>Arthropoda</taxon>
        <taxon>Hexapoda</taxon>
        <taxon>Insecta</taxon>
        <taxon>Pterygota</taxon>
        <taxon>Neoptera</taxon>
        <taxon>Paraneoptera</taxon>
        <taxon>Hemiptera</taxon>
        <taxon>Sternorrhyncha</taxon>
        <taxon>Aphidomorpha</taxon>
        <taxon>Aphidoidea</taxon>
        <taxon>Aphididae</taxon>
        <taxon>Macrosiphini</taxon>
        <taxon>Macrosiphum</taxon>
    </lineage>
</organism>
<dbReference type="FunFam" id="3.30.420.40:FF:000050">
    <property type="entry name" value="Actin, alpha skeletal muscle"/>
    <property type="match status" value="1"/>
</dbReference>
<comment type="similarity">
    <text evidence="1 2">Belongs to the actin family.</text>
</comment>
<evidence type="ECO:0000256" key="2">
    <source>
        <dbReference type="RuleBase" id="RU000487"/>
    </source>
</evidence>
<proteinExistence type="inferred from homology"/>
<dbReference type="Pfam" id="PF00022">
    <property type="entry name" value="Actin"/>
    <property type="match status" value="1"/>
</dbReference>
<dbReference type="AlphaFoldDB" id="A0AAV0Y1B1"/>
<accession>A0AAV0Y1B1</accession>
<dbReference type="EMBL" id="CARXXK010001085">
    <property type="protein sequence ID" value="CAI6373241.1"/>
    <property type="molecule type" value="Genomic_DNA"/>
</dbReference>
<dbReference type="Proteomes" id="UP001160148">
    <property type="component" value="Unassembled WGS sequence"/>
</dbReference>
<evidence type="ECO:0008006" key="5">
    <source>
        <dbReference type="Google" id="ProtNLM"/>
    </source>
</evidence>
<gene>
    <name evidence="3" type="ORF">MEUPH1_LOCUS27019</name>
</gene>
<comment type="caution">
    <text evidence="3">The sequence shown here is derived from an EMBL/GenBank/DDBJ whole genome shotgun (WGS) entry which is preliminary data.</text>
</comment>
<dbReference type="Gene3D" id="3.90.640.10">
    <property type="entry name" value="Actin, Chain A, domain 4"/>
    <property type="match status" value="1"/>
</dbReference>
<evidence type="ECO:0000313" key="3">
    <source>
        <dbReference type="EMBL" id="CAI6373241.1"/>
    </source>
</evidence>
<dbReference type="FunFam" id="3.90.640.10:FF:000007">
    <property type="entry name" value="Actin like 7B"/>
    <property type="match status" value="1"/>
</dbReference>
<dbReference type="PANTHER" id="PTHR11937">
    <property type="entry name" value="ACTIN"/>
    <property type="match status" value="1"/>
</dbReference>